<evidence type="ECO:0000256" key="4">
    <source>
        <dbReference type="PROSITE-ProRule" id="PRU00335"/>
    </source>
</evidence>
<gene>
    <name evidence="7" type="ORF">FF041_03000</name>
</gene>
<dbReference type="RefSeq" id="WP_153520896.1">
    <property type="nucleotide sequence ID" value="NZ_JBEPDZ010000036.1"/>
</dbReference>
<dbReference type="Proteomes" id="UP000419138">
    <property type="component" value="Unassembled WGS sequence"/>
</dbReference>
<evidence type="ECO:0000256" key="5">
    <source>
        <dbReference type="SAM" id="MobiDB-lite"/>
    </source>
</evidence>
<comment type="caution">
    <text evidence="7">The sequence shown here is derived from an EMBL/GenBank/DDBJ whole genome shotgun (WGS) entry which is preliminary data.</text>
</comment>
<dbReference type="PANTHER" id="PTHR30055:SF234">
    <property type="entry name" value="HTH-TYPE TRANSCRIPTIONAL REGULATOR BETI"/>
    <property type="match status" value="1"/>
</dbReference>
<dbReference type="AlphaFoldDB" id="A0A646KAH2"/>
<dbReference type="Gene3D" id="1.10.10.60">
    <property type="entry name" value="Homeodomain-like"/>
    <property type="match status" value="1"/>
</dbReference>
<keyword evidence="1" id="KW-0805">Transcription regulation</keyword>
<dbReference type="EMBL" id="VCLA01000023">
    <property type="protein sequence ID" value="MQS99202.1"/>
    <property type="molecule type" value="Genomic_DNA"/>
</dbReference>
<dbReference type="GO" id="GO:0003700">
    <property type="term" value="F:DNA-binding transcription factor activity"/>
    <property type="evidence" value="ECO:0007669"/>
    <property type="project" value="TreeGrafter"/>
</dbReference>
<dbReference type="GO" id="GO:0000976">
    <property type="term" value="F:transcription cis-regulatory region binding"/>
    <property type="evidence" value="ECO:0007669"/>
    <property type="project" value="TreeGrafter"/>
</dbReference>
<dbReference type="SUPFAM" id="SSF46689">
    <property type="entry name" value="Homeodomain-like"/>
    <property type="match status" value="1"/>
</dbReference>
<name>A0A646KAH2_STRJU</name>
<keyword evidence="3" id="KW-0804">Transcription</keyword>
<dbReference type="InterPro" id="IPR001647">
    <property type="entry name" value="HTH_TetR"/>
</dbReference>
<evidence type="ECO:0000256" key="2">
    <source>
        <dbReference type="ARBA" id="ARBA00023125"/>
    </source>
</evidence>
<dbReference type="Gene3D" id="1.10.357.10">
    <property type="entry name" value="Tetracycline Repressor, domain 2"/>
    <property type="match status" value="1"/>
</dbReference>
<dbReference type="InterPro" id="IPR050109">
    <property type="entry name" value="HTH-type_TetR-like_transc_reg"/>
</dbReference>
<dbReference type="InterPro" id="IPR041347">
    <property type="entry name" value="MftR_C"/>
</dbReference>
<dbReference type="OrthoDB" id="8688418at2"/>
<evidence type="ECO:0000313" key="8">
    <source>
        <dbReference type="Proteomes" id="UP000419138"/>
    </source>
</evidence>
<evidence type="ECO:0000313" key="7">
    <source>
        <dbReference type="EMBL" id="MQS99202.1"/>
    </source>
</evidence>
<dbReference type="PANTHER" id="PTHR30055">
    <property type="entry name" value="HTH-TYPE TRANSCRIPTIONAL REGULATOR RUTR"/>
    <property type="match status" value="1"/>
</dbReference>
<dbReference type="PRINTS" id="PR00455">
    <property type="entry name" value="HTHTETR"/>
</dbReference>
<reference evidence="7 8" key="1">
    <citation type="submission" date="2019-05" db="EMBL/GenBank/DDBJ databases">
        <title>Comparative genomics and metabolomics analyses of clavulanic acid producing Streptomyces species provides insight into specialized metabolism and evolution of beta-lactam biosynthetic gene clusters.</title>
        <authorList>
            <person name="Moore M.A."/>
            <person name="Cruz-Morales P."/>
            <person name="Barona Gomez F."/>
            <person name="Kapil T."/>
        </authorList>
    </citation>
    <scope>NUCLEOTIDE SEQUENCE [LARGE SCALE GENOMIC DNA]</scope>
    <source>
        <strain evidence="7 8">NRRL 5741</strain>
    </source>
</reference>
<dbReference type="Pfam" id="PF17754">
    <property type="entry name" value="TetR_C_14"/>
    <property type="match status" value="1"/>
</dbReference>
<evidence type="ECO:0000256" key="1">
    <source>
        <dbReference type="ARBA" id="ARBA00023015"/>
    </source>
</evidence>
<dbReference type="PROSITE" id="PS50977">
    <property type="entry name" value="HTH_TETR_2"/>
    <property type="match status" value="1"/>
</dbReference>
<proteinExistence type="predicted"/>
<keyword evidence="8" id="KW-1185">Reference proteome</keyword>
<feature type="region of interest" description="Disordered" evidence="5">
    <location>
        <begin position="1"/>
        <end position="34"/>
    </location>
</feature>
<organism evidence="7 8">
    <name type="scientific">Streptomyces jumonjinensis</name>
    <dbReference type="NCBI Taxonomy" id="1945"/>
    <lineage>
        <taxon>Bacteria</taxon>
        <taxon>Bacillati</taxon>
        <taxon>Actinomycetota</taxon>
        <taxon>Actinomycetes</taxon>
        <taxon>Kitasatosporales</taxon>
        <taxon>Streptomycetaceae</taxon>
        <taxon>Streptomyces</taxon>
    </lineage>
</organism>
<evidence type="ECO:0000256" key="3">
    <source>
        <dbReference type="ARBA" id="ARBA00023163"/>
    </source>
</evidence>
<dbReference type="InterPro" id="IPR009057">
    <property type="entry name" value="Homeodomain-like_sf"/>
</dbReference>
<evidence type="ECO:0000259" key="6">
    <source>
        <dbReference type="PROSITE" id="PS50977"/>
    </source>
</evidence>
<protein>
    <submittedName>
        <fullName evidence="7">TetR family transcriptional regulator</fullName>
    </submittedName>
</protein>
<sequence length="218" mass="23955">MAALAHTPSRAPSPTGLAGPEPRQGTMGLRERKKLKTRRAIRRAAYRLIALQGYETTTVEQIAEAAEVSPSTVFRYFPAKEDIVLTDDYDPALESALRARPAGEDPLDSVRRVLTHRLALALHEERDAVVQRTRLMAEVPALRARMTESFSGAFETLAVTLADRAGRPHDDLDVRVFTATVLAAVREVLLHWAARGHEGDPVALVDRALRALKGGPRI</sequence>
<accession>A0A646KAH2</accession>
<keyword evidence="2 4" id="KW-0238">DNA-binding</keyword>
<feature type="domain" description="HTH tetR-type" evidence="6">
    <location>
        <begin position="35"/>
        <end position="95"/>
    </location>
</feature>
<dbReference type="Pfam" id="PF00440">
    <property type="entry name" value="TetR_N"/>
    <property type="match status" value="1"/>
</dbReference>
<feature type="DNA-binding region" description="H-T-H motif" evidence="4">
    <location>
        <begin position="58"/>
        <end position="77"/>
    </location>
</feature>